<keyword evidence="3 5" id="KW-1133">Transmembrane helix</keyword>
<dbReference type="InterPro" id="IPR032808">
    <property type="entry name" value="DoxX"/>
</dbReference>
<dbReference type="EMBL" id="JAOQIO010000036">
    <property type="protein sequence ID" value="MCU6792923.1"/>
    <property type="molecule type" value="Genomic_DNA"/>
</dbReference>
<keyword evidence="7" id="KW-1185">Reference proteome</keyword>
<evidence type="ECO:0000256" key="2">
    <source>
        <dbReference type="ARBA" id="ARBA00022692"/>
    </source>
</evidence>
<feature type="transmembrane region" description="Helical" evidence="5">
    <location>
        <begin position="38"/>
        <end position="61"/>
    </location>
</feature>
<feature type="transmembrane region" description="Helical" evidence="5">
    <location>
        <begin position="68"/>
        <end position="88"/>
    </location>
</feature>
<comment type="subcellular location">
    <subcellularLocation>
        <location evidence="1">Membrane</location>
        <topology evidence="1">Multi-pass membrane protein</topology>
    </subcellularLocation>
</comment>
<sequence>MKWIIRIFQGLLVVAFILTGVMKLTGNAEQSQLFTEAFGYSLGFMYFVGACEVLGAIGLLVGFWKPRIALLVSGGLVLLMAGAVFSHLQAGQGIGTAIPSFILLIIGLVIFIGKRNKSLKKLG</sequence>
<evidence type="ECO:0000256" key="3">
    <source>
        <dbReference type="ARBA" id="ARBA00022989"/>
    </source>
</evidence>
<dbReference type="Proteomes" id="UP001652445">
    <property type="component" value="Unassembled WGS sequence"/>
</dbReference>
<evidence type="ECO:0000256" key="4">
    <source>
        <dbReference type="ARBA" id="ARBA00023136"/>
    </source>
</evidence>
<gene>
    <name evidence="6" type="ORF">OB236_12415</name>
</gene>
<organism evidence="6 7">
    <name type="scientific">Paenibacillus baimaensis</name>
    <dbReference type="NCBI Taxonomy" id="2982185"/>
    <lineage>
        <taxon>Bacteria</taxon>
        <taxon>Bacillati</taxon>
        <taxon>Bacillota</taxon>
        <taxon>Bacilli</taxon>
        <taxon>Bacillales</taxon>
        <taxon>Paenibacillaceae</taxon>
        <taxon>Paenibacillus</taxon>
    </lineage>
</organism>
<evidence type="ECO:0000313" key="6">
    <source>
        <dbReference type="EMBL" id="MCU6792923.1"/>
    </source>
</evidence>
<evidence type="ECO:0000313" key="7">
    <source>
        <dbReference type="Proteomes" id="UP001652445"/>
    </source>
</evidence>
<protein>
    <submittedName>
        <fullName evidence="6">DoxX family protein</fullName>
    </submittedName>
</protein>
<dbReference type="RefSeq" id="WP_076233468.1">
    <property type="nucleotide sequence ID" value="NZ_JAOQIO010000036.1"/>
</dbReference>
<keyword evidence="4 5" id="KW-0472">Membrane</keyword>
<evidence type="ECO:0000256" key="1">
    <source>
        <dbReference type="ARBA" id="ARBA00004141"/>
    </source>
</evidence>
<name>A0ABT2UE53_9BACL</name>
<evidence type="ECO:0000256" key="5">
    <source>
        <dbReference type="SAM" id="Phobius"/>
    </source>
</evidence>
<keyword evidence="2 5" id="KW-0812">Transmembrane</keyword>
<reference evidence="6 7" key="1">
    <citation type="submission" date="2022-09" db="EMBL/GenBank/DDBJ databases">
        <authorList>
            <person name="Han X.L."/>
            <person name="Wang Q."/>
            <person name="Lu T."/>
        </authorList>
    </citation>
    <scope>NUCLEOTIDE SEQUENCE [LARGE SCALE GENOMIC DNA]</scope>
    <source>
        <strain evidence="6 7">WQ 127069</strain>
    </source>
</reference>
<feature type="transmembrane region" description="Helical" evidence="5">
    <location>
        <begin position="94"/>
        <end position="113"/>
    </location>
</feature>
<accession>A0ABT2UE53</accession>
<dbReference type="Pfam" id="PF13564">
    <property type="entry name" value="DoxX_2"/>
    <property type="match status" value="1"/>
</dbReference>
<proteinExistence type="predicted"/>
<comment type="caution">
    <text evidence="6">The sequence shown here is derived from an EMBL/GenBank/DDBJ whole genome shotgun (WGS) entry which is preliminary data.</text>
</comment>